<evidence type="ECO:0000313" key="2">
    <source>
        <dbReference type="EMBL" id="MBT1710108.1"/>
    </source>
</evidence>
<sequence>MELTLCLLRPLSGLAQSICRLVTIRSLALLTTAFVLLTNGVSAQAPLTLLKDINTYEQNPSTYSSGGPGASITLHLGAYDYFVVNYAVSIESPAQLWRTDGTPEGTQYVMEMGARSLAMAPIATDTHIYWGINNDELWATDGTVAGTHQVMDFNGILPERAIKFRNQLIFSLKTAQTGRELWRSDGTEAGTHIITDLDPGRDDGATYEFVATEEAVIFNGTNGTAYSHLFRTDGTAAGTSAITGRNNSGFSNPYGMVQVNGIVYFIDGERLGRTDGTTEGSYAIAIGQGANTVKPQQLMASGNDLYFFNGTNLGRPVLQLYRWSNGQSQPEMVTELNSYTRTMEMVLYKGKSYFFAWDADHGTELWQSDGTTAGTHMVVDLTPGAANGAQGSVKVGGDYLYYLSPNGQNIRLASYNATTGTTGIIKDFGPATVTASAGALGSNGQGLYFQWSSFKDGSVVYHTQGTAESTTVLRDLGTSHAPATDFTDPWVLYNGYYYFVAHDGEHGQCVWKSDGTTAGTILFKDVHPDTPYGDVANLVVAGNTLYFSERTASNKPTRVWRSDGTPEGTVPHAELIVDGSPAHILIANAVNGALMVCAENWPYGQRQWLAVSRGAETAVPCTPLAIIGVKPIYPAVDDTFGLFTWPSPGVGWELWRTDGTPAGTSMVKDLSPETSATGSATEFRMLLGKYAFGDLYVTDGTSDGTRPFFNCGANCLKGQFSMFEHDGVVYFTGLDATHGWAMYKTDGNTTEFLNDPKPGAVSTGGPFAYVFLNGRILYTNNMTYNDFVGNELWTMDLATGQHQKIYSSPGKITPGTWPVNGRYYFTNSTYQTGTELWSSDGTAEGTRMVRDIQPGEGSSNPKGLTALNGALYFIATSNGRDDLWKTTANGVTKKVTSADGTIGRFYLISDTRMLVEVRNDSNYGNEYFYYDLEDEPAMDPAVAQTIHFEAPAVKKVLDSPFTLGATATSELPVALVVSDPTVIRLEAGQATILRAGQVTITATQEGSEDYLAAEPVIRTITVEKYEQTITFELPALVHEGDAPLLLNATASSGLPVEYAVSEPSIVMVSGAEVTILRQGTVTITASQSGDDIYLEAPPVGATLKVDVVLGIEDNLGPVKAYPNPTTDILIVESKKPVRDITVTDVYGKSITYFRPSETTISLAGVPTGVYVVIITGETFAPVQMKIFKK</sequence>
<evidence type="ECO:0000259" key="1">
    <source>
        <dbReference type="Pfam" id="PF18962"/>
    </source>
</evidence>
<dbReference type="EMBL" id="JAHESE010000019">
    <property type="protein sequence ID" value="MBT1710108.1"/>
    <property type="molecule type" value="Genomic_DNA"/>
</dbReference>
<dbReference type="SUPFAM" id="SSF69304">
    <property type="entry name" value="Tricorn protease N-terminal domain"/>
    <property type="match status" value="1"/>
</dbReference>
<dbReference type="RefSeq" id="WP_254085685.1">
    <property type="nucleotide sequence ID" value="NZ_JAHESE010000019.1"/>
</dbReference>
<accession>A0AAP2DZ86</accession>
<dbReference type="SUPFAM" id="SSF101898">
    <property type="entry name" value="NHL repeat"/>
    <property type="match status" value="1"/>
</dbReference>
<dbReference type="Gene3D" id="2.60.40.1080">
    <property type="match status" value="1"/>
</dbReference>
<keyword evidence="3" id="KW-1185">Reference proteome</keyword>
<protein>
    <submittedName>
        <fullName evidence="2">T9SS type A sorting domain-containing protein</fullName>
    </submittedName>
</protein>
<dbReference type="InterPro" id="IPR030916">
    <property type="entry name" value="ELWxxDGT_rpt"/>
</dbReference>
<organism evidence="2 3">
    <name type="scientific">Dawidia cretensis</name>
    <dbReference type="NCBI Taxonomy" id="2782350"/>
    <lineage>
        <taxon>Bacteria</taxon>
        <taxon>Pseudomonadati</taxon>
        <taxon>Bacteroidota</taxon>
        <taxon>Cytophagia</taxon>
        <taxon>Cytophagales</taxon>
        <taxon>Chryseotaleaceae</taxon>
        <taxon>Dawidia</taxon>
    </lineage>
</organism>
<dbReference type="InterPro" id="IPR026444">
    <property type="entry name" value="Secre_tail"/>
</dbReference>
<dbReference type="AlphaFoldDB" id="A0AAP2DZ86"/>
<dbReference type="NCBIfam" id="TIGR04534">
    <property type="entry name" value="ELWxxDGT_rpt"/>
    <property type="match status" value="1"/>
</dbReference>
<proteinExistence type="predicted"/>
<feature type="domain" description="Secretion system C-terminal sorting" evidence="1">
    <location>
        <begin position="1121"/>
        <end position="1178"/>
    </location>
</feature>
<dbReference type="Pfam" id="PF18962">
    <property type="entry name" value="Por_Secre_tail"/>
    <property type="match status" value="1"/>
</dbReference>
<dbReference type="NCBIfam" id="TIGR04183">
    <property type="entry name" value="Por_Secre_tail"/>
    <property type="match status" value="1"/>
</dbReference>
<gene>
    <name evidence="2" type="ORF">KK062_17815</name>
</gene>
<reference evidence="2 3" key="1">
    <citation type="submission" date="2021-05" db="EMBL/GenBank/DDBJ databases">
        <title>A Polyphasic approach of four new species of the genus Ohtaekwangia: Ohtaekwangia histidinii sp. nov., Ohtaekwangia cretensis sp. nov., Ohtaekwangia indiensis sp. nov., Ohtaekwangia reichenbachii sp. nov. from diverse environment.</title>
        <authorList>
            <person name="Octaviana S."/>
        </authorList>
    </citation>
    <scope>NUCLEOTIDE SEQUENCE [LARGE SCALE GENOMIC DNA]</scope>
    <source>
        <strain evidence="2 3">PWU5</strain>
    </source>
</reference>
<dbReference type="Proteomes" id="UP001319080">
    <property type="component" value="Unassembled WGS sequence"/>
</dbReference>
<name>A0AAP2DZ86_9BACT</name>
<evidence type="ECO:0000313" key="3">
    <source>
        <dbReference type="Proteomes" id="UP001319080"/>
    </source>
</evidence>
<comment type="caution">
    <text evidence="2">The sequence shown here is derived from an EMBL/GenBank/DDBJ whole genome shotgun (WGS) entry which is preliminary data.</text>
</comment>